<evidence type="ECO:0000313" key="2">
    <source>
        <dbReference type="Proteomes" id="UP000294933"/>
    </source>
</evidence>
<accession>A0A4Y7PVY3</accession>
<organism evidence="1 2">
    <name type="scientific">Rickenella mellea</name>
    <dbReference type="NCBI Taxonomy" id="50990"/>
    <lineage>
        <taxon>Eukaryota</taxon>
        <taxon>Fungi</taxon>
        <taxon>Dikarya</taxon>
        <taxon>Basidiomycota</taxon>
        <taxon>Agaricomycotina</taxon>
        <taxon>Agaricomycetes</taxon>
        <taxon>Hymenochaetales</taxon>
        <taxon>Rickenellaceae</taxon>
        <taxon>Rickenella</taxon>
    </lineage>
</organism>
<dbReference type="AlphaFoldDB" id="A0A4Y7PVY3"/>
<dbReference type="Proteomes" id="UP000294933">
    <property type="component" value="Unassembled WGS sequence"/>
</dbReference>
<gene>
    <name evidence="1" type="ORF">BD410DRAFT_728269</name>
</gene>
<sequence>MIIDICRSELKYEPPPFPSNLFGRDDFIDSAVQLILHRHPARLAILGDGGIGKTTVAAAIFWHEGINQAFTKHKIFTSCESLSMADQLIVNLCHCFQLTIQEKKPLQTLKSFLQSVPMALVVLDNFETLWNGDHKSTLQLLQILESCRQLTIIITMRGYIHPDGISWTQPTLQPLKVLAINAAKETYKAIVATKDDTDLEELLQNVDCLPLAIVLLARLGKLDISPSELLQMWQTEQTALLKTQKGSRSDCLETSISLSLQSSQMNESKYTLKLLRIICYLPAGVKLDDLSQLASLSKLDTLKTIKLLLKTGLVQQSEKKRLKVLSPVRFFILKQHACEVTEVDIIRSFYFQI</sequence>
<dbReference type="InterPro" id="IPR027417">
    <property type="entry name" value="P-loop_NTPase"/>
</dbReference>
<keyword evidence="2" id="KW-1185">Reference proteome</keyword>
<proteinExistence type="predicted"/>
<dbReference type="PANTHER" id="PTHR47691">
    <property type="entry name" value="REGULATOR-RELATED"/>
    <property type="match status" value="1"/>
</dbReference>
<dbReference type="Gene3D" id="3.40.50.300">
    <property type="entry name" value="P-loop containing nucleotide triphosphate hydrolases"/>
    <property type="match status" value="1"/>
</dbReference>
<dbReference type="STRING" id="50990.A0A4Y7PVY3"/>
<reference evidence="1 2" key="1">
    <citation type="submission" date="2018-06" db="EMBL/GenBank/DDBJ databases">
        <title>A transcriptomic atlas of mushroom development highlights an independent origin of complex multicellularity.</title>
        <authorList>
            <consortium name="DOE Joint Genome Institute"/>
            <person name="Krizsan K."/>
            <person name="Almasi E."/>
            <person name="Merenyi Z."/>
            <person name="Sahu N."/>
            <person name="Viragh M."/>
            <person name="Koszo T."/>
            <person name="Mondo S."/>
            <person name="Kiss B."/>
            <person name="Balint B."/>
            <person name="Kues U."/>
            <person name="Barry K."/>
            <person name="Hegedus J.C."/>
            <person name="Henrissat B."/>
            <person name="Johnson J."/>
            <person name="Lipzen A."/>
            <person name="Ohm R."/>
            <person name="Nagy I."/>
            <person name="Pangilinan J."/>
            <person name="Yan J."/>
            <person name="Xiong Y."/>
            <person name="Grigoriev I.V."/>
            <person name="Hibbett D.S."/>
            <person name="Nagy L.G."/>
        </authorList>
    </citation>
    <scope>NUCLEOTIDE SEQUENCE [LARGE SCALE GENOMIC DNA]</scope>
    <source>
        <strain evidence="1 2">SZMC22713</strain>
    </source>
</reference>
<name>A0A4Y7PVY3_9AGAM</name>
<dbReference type="VEuPathDB" id="FungiDB:BD410DRAFT_728269"/>
<dbReference type="EMBL" id="ML170205">
    <property type="protein sequence ID" value="TDL18700.1"/>
    <property type="molecule type" value="Genomic_DNA"/>
</dbReference>
<dbReference type="OrthoDB" id="431454at2759"/>
<dbReference type="SUPFAM" id="SSF52540">
    <property type="entry name" value="P-loop containing nucleoside triphosphate hydrolases"/>
    <property type="match status" value="1"/>
</dbReference>
<dbReference type="PANTHER" id="PTHR47691:SF3">
    <property type="entry name" value="HTH-TYPE TRANSCRIPTIONAL REGULATOR RV0890C-RELATED"/>
    <property type="match status" value="1"/>
</dbReference>
<evidence type="ECO:0000313" key="1">
    <source>
        <dbReference type="EMBL" id="TDL18700.1"/>
    </source>
</evidence>
<protein>
    <recommendedName>
        <fullName evidence="3">AAA+ ATPase domain-containing protein</fullName>
    </recommendedName>
</protein>
<evidence type="ECO:0008006" key="3">
    <source>
        <dbReference type="Google" id="ProtNLM"/>
    </source>
</evidence>
<feature type="non-terminal residue" evidence="1">
    <location>
        <position position="353"/>
    </location>
</feature>